<dbReference type="InterPro" id="IPR007396">
    <property type="entry name" value="TR_PAI2-type"/>
</dbReference>
<dbReference type="PANTHER" id="PTHR35802:SF1">
    <property type="entry name" value="PROTEASE SYNTHASE AND SPORULATION PROTEIN PAI 2"/>
    <property type="match status" value="1"/>
</dbReference>
<dbReference type="InterPro" id="IPR012349">
    <property type="entry name" value="Split_barrel_FMN-bd"/>
</dbReference>
<name>A0A560FGG9_9PROT</name>
<dbReference type="PANTHER" id="PTHR35802">
    <property type="entry name" value="PROTEASE SYNTHASE AND SPORULATION PROTEIN PAI 2"/>
    <property type="match status" value="1"/>
</dbReference>
<dbReference type="Proteomes" id="UP000319859">
    <property type="component" value="Unassembled WGS sequence"/>
</dbReference>
<proteinExistence type="predicted"/>
<dbReference type="Gene3D" id="2.30.110.10">
    <property type="entry name" value="Electron Transport, Fmn-binding Protein, Chain A"/>
    <property type="match status" value="1"/>
</dbReference>
<protein>
    <submittedName>
        <fullName evidence="1">PaiB family negative transcriptional regulator</fullName>
    </submittedName>
</protein>
<sequence>MYRPTHFKEDRLPVLHQAMAAIGLANLVTVGVDGIPQASPLPLLLRADEGPYGTLYGHVARANPQWRETPAGSPALAIFMGPDAYITPSWYATKAETGKVVPTWNYATIHARGPITFFEDTGALLDLVTSLTDRHEGGRAAPWAVADAPADFIQAQLRGIVGFRLMLTSVAGKWKMSQNRPAADRDGTANGLARDGAASVAALVQAGGANPPG</sequence>
<accession>A0A560FGG9</accession>
<gene>
    <name evidence="1" type="ORF">FBZ89_10699</name>
</gene>
<organism evidence="1 2">
    <name type="scientific">Nitrospirillum amazonense</name>
    <dbReference type="NCBI Taxonomy" id="28077"/>
    <lineage>
        <taxon>Bacteria</taxon>
        <taxon>Pseudomonadati</taxon>
        <taxon>Pseudomonadota</taxon>
        <taxon>Alphaproteobacteria</taxon>
        <taxon>Rhodospirillales</taxon>
        <taxon>Azospirillaceae</taxon>
        <taxon>Nitrospirillum</taxon>
    </lineage>
</organism>
<comment type="caution">
    <text evidence="1">The sequence shown here is derived from an EMBL/GenBank/DDBJ whole genome shotgun (WGS) entry which is preliminary data.</text>
</comment>
<dbReference type="Pfam" id="PF04299">
    <property type="entry name" value="FMN_bind_2"/>
    <property type="match status" value="1"/>
</dbReference>
<dbReference type="PIRSF" id="PIRSF010372">
    <property type="entry name" value="PaiB"/>
    <property type="match status" value="1"/>
</dbReference>
<reference evidence="1 2" key="1">
    <citation type="submission" date="2019-06" db="EMBL/GenBank/DDBJ databases">
        <title>Genomic Encyclopedia of Type Strains, Phase IV (KMG-V): Genome sequencing to study the core and pangenomes of soil and plant-associated prokaryotes.</title>
        <authorList>
            <person name="Whitman W."/>
        </authorList>
    </citation>
    <scope>NUCLEOTIDE SEQUENCE [LARGE SCALE GENOMIC DNA]</scope>
    <source>
        <strain evidence="1 2">BR 11880</strain>
    </source>
</reference>
<dbReference type="RefSeq" id="WP_145750219.1">
    <property type="nucleotide sequence ID" value="NZ_VITN01000006.1"/>
</dbReference>
<dbReference type="EMBL" id="VITN01000006">
    <property type="protein sequence ID" value="TWB20700.1"/>
    <property type="molecule type" value="Genomic_DNA"/>
</dbReference>
<evidence type="ECO:0000313" key="2">
    <source>
        <dbReference type="Proteomes" id="UP000319859"/>
    </source>
</evidence>
<dbReference type="SUPFAM" id="SSF50475">
    <property type="entry name" value="FMN-binding split barrel"/>
    <property type="match status" value="1"/>
</dbReference>
<dbReference type="AlphaFoldDB" id="A0A560FGG9"/>
<evidence type="ECO:0000313" key="1">
    <source>
        <dbReference type="EMBL" id="TWB20700.1"/>
    </source>
</evidence>
<dbReference type="OrthoDB" id="9794948at2"/>